<dbReference type="AlphaFoldDB" id="A0A151CFX3"/>
<accession>A0A151CFX3</accession>
<organism evidence="1 2">
    <name type="scientific">Sulfurovum riftiae</name>
    <dbReference type="NCBI Taxonomy" id="1630136"/>
    <lineage>
        <taxon>Bacteria</taxon>
        <taxon>Pseudomonadati</taxon>
        <taxon>Campylobacterota</taxon>
        <taxon>Epsilonproteobacteria</taxon>
        <taxon>Campylobacterales</taxon>
        <taxon>Sulfurovaceae</taxon>
        <taxon>Sulfurovum</taxon>
    </lineage>
</organism>
<reference evidence="1 2" key="1">
    <citation type="submission" date="2015-11" db="EMBL/GenBank/DDBJ databases">
        <title>Draft genome of Sulfurovum riftiae 1812E, a member of the Epsilonproteobacteria isolated from the tube of the deep-sea hydrothermal vent tubewom Riftia pachyptila.</title>
        <authorList>
            <person name="Vetriani C."/>
            <person name="Giovannelli D."/>
        </authorList>
    </citation>
    <scope>NUCLEOTIDE SEQUENCE [LARGE SCALE GENOMIC DNA]</scope>
    <source>
        <strain evidence="1 2">1812E</strain>
    </source>
</reference>
<keyword evidence="2" id="KW-1185">Reference proteome</keyword>
<dbReference type="Proteomes" id="UP000075359">
    <property type="component" value="Unassembled WGS sequence"/>
</dbReference>
<dbReference type="PANTHER" id="PTHR30093">
    <property type="entry name" value="GENERAL SECRETION PATHWAY PROTEIN G"/>
    <property type="match status" value="1"/>
</dbReference>
<dbReference type="STRING" id="1630136.AS592_02065"/>
<dbReference type="Gene3D" id="3.30.700.10">
    <property type="entry name" value="Glycoprotein, Type 4 Pilin"/>
    <property type="match status" value="1"/>
</dbReference>
<evidence type="ECO:0000313" key="1">
    <source>
        <dbReference type="EMBL" id="KYJ86173.1"/>
    </source>
</evidence>
<dbReference type="PANTHER" id="PTHR30093:SF43">
    <property type="entry name" value="SLR2015 PROTEIN"/>
    <property type="match status" value="1"/>
</dbReference>
<dbReference type="NCBIfam" id="TIGR02532">
    <property type="entry name" value="IV_pilin_GFxxxE"/>
    <property type="match status" value="1"/>
</dbReference>
<proteinExistence type="predicted"/>
<dbReference type="EMBL" id="LNKT01000045">
    <property type="protein sequence ID" value="KYJ86173.1"/>
    <property type="molecule type" value="Genomic_DNA"/>
</dbReference>
<dbReference type="SUPFAM" id="SSF54523">
    <property type="entry name" value="Pili subunits"/>
    <property type="match status" value="1"/>
</dbReference>
<evidence type="ECO:0000313" key="2">
    <source>
        <dbReference type="Proteomes" id="UP000075359"/>
    </source>
</evidence>
<dbReference type="Pfam" id="PF07963">
    <property type="entry name" value="N_methyl"/>
    <property type="match status" value="1"/>
</dbReference>
<gene>
    <name evidence="1" type="ORF">AS592_02065</name>
</gene>
<name>A0A151CFX3_9BACT</name>
<comment type="caution">
    <text evidence="1">The sequence shown here is derived from an EMBL/GenBank/DDBJ whole genome shotgun (WGS) entry which is preliminary data.</text>
</comment>
<dbReference type="InterPro" id="IPR045584">
    <property type="entry name" value="Pilin-like"/>
</dbReference>
<sequence length="143" mass="14847">MNNMRRGFTMIELIFVIVIIGILAAVAIPKLAATRDDAKVSKGVANLKTCITDIGAAYTARGKEGNDTAACEAVVQDGCFLVTAAGETATTGQDGNITVKALTGANSSETWCKEAATVSKDQNLSTGTTTAYTHEFGGARVVR</sequence>
<evidence type="ECO:0008006" key="3">
    <source>
        <dbReference type="Google" id="ProtNLM"/>
    </source>
</evidence>
<protein>
    <recommendedName>
        <fullName evidence="3">Prepilin cleavage protein</fullName>
    </recommendedName>
</protein>
<dbReference type="InterPro" id="IPR012902">
    <property type="entry name" value="N_methyl_site"/>
</dbReference>